<dbReference type="EMBL" id="KL198039">
    <property type="protein sequence ID" value="KDQ14202.1"/>
    <property type="molecule type" value="Genomic_DNA"/>
</dbReference>
<evidence type="ECO:0000313" key="4">
    <source>
        <dbReference type="Proteomes" id="UP000027195"/>
    </source>
</evidence>
<feature type="transmembrane region" description="Helical" evidence="1">
    <location>
        <begin position="216"/>
        <end position="237"/>
    </location>
</feature>
<reference evidence="4" key="1">
    <citation type="journal article" date="2014" name="Proc. Natl. Acad. Sci. U.S.A.">
        <title>Extensive sampling of basidiomycete genomes demonstrates inadequacy of the white-rot/brown-rot paradigm for wood decay fungi.</title>
        <authorList>
            <person name="Riley R."/>
            <person name="Salamov A.A."/>
            <person name="Brown D.W."/>
            <person name="Nagy L.G."/>
            <person name="Floudas D."/>
            <person name="Held B.W."/>
            <person name="Levasseur A."/>
            <person name="Lombard V."/>
            <person name="Morin E."/>
            <person name="Otillar R."/>
            <person name="Lindquist E.A."/>
            <person name="Sun H."/>
            <person name="LaButti K.M."/>
            <person name="Schmutz J."/>
            <person name="Jabbour D."/>
            <person name="Luo H."/>
            <person name="Baker S.E."/>
            <person name="Pisabarro A.G."/>
            <person name="Walton J.D."/>
            <person name="Blanchette R.A."/>
            <person name="Henrissat B."/>
            <person name="Martin F."/>
            <person name="Cullen D."/>
            <person name="Hibbett D.S."/>
            <person name="Grigoriev I.V."/>
        </authorList>
    </citation>
    <scope>NUCLEOTIDE SEQUENCE [LARGE SCALE GENOMIC DNA]</scope>
    <source>
        <strain evidence="4">FD-172 SS1</strain>
    </source>
</reference>
<protein>
    <recommendedName>
        <fullName evidence="5">Protein BIG1</fullName>
    </recommendedName>
</protein>
<keyword evidence="4" id="KW-1185">Reference proteome</keyword>
<evidence type="ECO:0008006" key="5">
    <source>
        <dbReference type="Google" id="ProtNLM"/>
    </source>
</evidence>
<name>A0A067MQQ0_BOTB1</name>
<feature type="signal peptide" evidence="2">
    <location>
        <begin position="1"/>
        <end position="19"/>
    </location>
</feature>
<organism evidence="3 4">
    <name type="scientific">Botryobasidium botryosum (strain FD-172 SS1)</name>
    <dbReference type="NCBI Taxonomy" id="930990"/>
    <lineage>
        <taxon>Eukaryota</taxon>
        <taxon>Fungi</taxon>
        <taxon>Dikarya</taxon>
        <taxon>Basidiomycota</taxon>
        <taxon>Agaricomycotina</taxon>
        <taxon>Agaricomycetes</taxon>
        <taxon>Cantharellales</taxon>
        <taxon>Botryobasidiaceae</taxon>
        <taxon>Botryobasidium</taxon>
    </lineage>
</organism>
<dbReference type="InParanoid" id="A0A067MQQ0"/>
<sequence length="265" mass="28588">MHARVLSLLAAVVPASVVALGSRGAFMSWSSHPSPLLSELDAGRQGSTLISDLFGSDEMCQYSAVVVVDQPGLDVFDLYDLPRSSSLSSRMRSAPSKLFLSHHPASSSPTASIDDIVQRCGSRLIELDVADYSIITEPSEKHVISISMPDLGGDRRTKKVDMVNLENQLSRHLAVIAEDFPSHLVVVMGTHGNPLAKRQAEPSPTKAPDAPKRHRIFTTGLITGLLITFGLLIPLLYMGISSLTSIQAPLRMEAPKGVTIDKKNK</sequence>
<feature type="chain" id="PRO_5001644914" description="Protein BIG1" evidence="2">
    <location>
        <begin position="20"/>
        <end position="265"/>
    </location>
</feature>
<evidence type="ECO:0000256" key="2">
    <source>
        <dbReference type="SAM" id="SignalP"/>
    </source>
</evidence>
<dbReference type="OrthoDB" id="10029326at2759"/>
<keyword evidence="1" id="KW-0812">Transmembrane</keyword>
<gene>
    <name evidence="3" type="ORF">BOTBODRAFT_32986</name>
</gene>
<proteinExistence type="predicted"/>
<evidence type="ECO:0000256" key="1">
    <source>
        <dbReference type="SAM" id="Phobius"/>
    </source>
</evidence>
<keyword evidence="1" id="KW-0472">Membrane</keyword>
<accession>A0A067MQQ0</accession>
<keyword evidence="2" id="KW-0732">Signal</keyword>
<evidence type="ECO:0000313" key="3">
    <source>
        <dbReference type="EMBL" id="KDQ14202.1"/>
    </source>
</evidence>
<keyword evidence="1" id="KW-1133">Transmembrane helix</keyword>
<dbReference type="Proteomes" id="UP000027195">
    <property type="component" value="Unassembled WGS sequence"/>
</dbReference>
<dbReference type="HOGENOM" id="CLU_083986_0_0_1"/>
<dbReference type="AlphaFoldDB" id="A0A067MQQ0"/>